<reference evidence="3 4" key="1">
    <citation type="submission" date="2021-06" db="EMBL/GenBank/DDBJ databases">
        <authorList>
            <person name="Kallberg Y."/>
            <person name="Tangrot J."/>
            <person name="Rosling A."/>
        </authorList>
    </citation>
    <scope>NUCLEOTIDE SEQUENCE [LARGE SCALE GENOMIC DNA]</scope>
    <source>
        <strain evidence="3 4">120-4 pot B 10/14</strain>
    </source>
</reference>
<dbReference type="SUPFAM" id="SSF57850">
    <property type="entry name" value="RING/U-box"/>
    <property type="match status" value="1"/>
</dbReference>
<evidence type="ECO:0000313" key="4">
    <source>
        <dbReference type="Proteomes" id="UP000789901"/>
    </source>
</evidence>
<evidence type="ECO:0000259" key="2">
    <source>
        <dbReference type="PROSITE" id="PS50089"/>
    </source>
</evidence>
<gene>
    <name evidence="3" type="ORF">GMARGA_LOCUS21735</name>
</gene>
<keyword evidence="4" id="KW-1185">Reference proteome</keyword>
<organism evidence="3 4">
    <name type="scientific">Gigaspora margarita</name>
    <dbReference type="NCBI Taxonomy" id="4874"/>
    <lineage>
        <taxon>Eukaryota</taxon>
        <taxon>Fungi</taxon>
        <taxon>Fungi incertae sedis</taxon>
        <taxon>Mucoromycota</taxon>
        <taxon>Glomeromycotina</taxon>
        <taxon>Glomeromycetes</taxon>
        <taxon>Diversisporales</taxon>
        <taxon>Gigasporaceae</taxon>
        <taxon>Gigaspora</taxon>
    </lineage>
</organism>
<proteinExistence type="predicted"/>
<keyword evidence="1" id="KW-0479">Metal-binding</keyword>
<accession>A0ABN7VRC0</accession>
<protein>
    <submittedName>
        <fullName evidence="3">15878_t:CDS:1</fullName>
    </submittedName>
</protein>
<dbReference type="Proteomes" id="UP000789901">
    <property type="component" value="Unassembled WGS sequence"/>
</dbReference>
<dbReference type="EMBL" id="CAJVQB010020334">
    <property type="protein sequence ID" value="CAG8794179.1"/>
    <property type="molecule type" value="Genomic_DNA"/>
</dbReference>
<sequence length="527" mass="61068">MCWNQNKVIPLWDLKNELETGEGRLSWVEGVNILTKLLYNREKVEQKPAIYSFKKLREEMEAKDSQLSIFFNLIYNATLPDKKSKKYLDKLDKRLAVECYIICSNQNSKLTAFKEDISLFLDLMGVSTEAIDALSQADITISRRHLDRKKTEIADHHSLIVESYLKNNGYNALTLNVDDYHNIHSKRMPNTCSTSTVAHMTTLLLNRINIISIPRITLNGASIHNPKLIDFENICNFLGHYYMEQMAKTFNDRFYYETSLDEKLENLTLHNYDARIQERREERKMKDTILLYFFELKLEGVDSYISALQHVYENIVNARKADNAFKNAFVTQRKSVYATKDHLTLLTKKAEVFLLGIFEKIYQKLGQSSIKHIRGDKFAFQLASLNFTADKKQMPLAFSSDYFPSSNTCDYCFEQFDGSGKSSMVITCGHGYYESCFIDFSNKKCCYCENFLNTGIRNNASSLITRLSKLDQTKSNLVESPEADERNNLEDQILDENDILERLQKNKDALPMVEQAYSIICQRFLNL</sequence>
<keyword evidence="1" id="KW-0863">Zinc-finger</keyword>
<keyword evidence="1" id="KW-0862">Zinc</keyword>
<dbReference type="InterPro" id="IPR001841">
    <property type="entry name" value="Znf_RING"/>
</dbReference>
<name>A0ABN7VRC0_GIGMA</name>
<evidence type="ECO:0000256" key="1">
    <source>
        <dbReference type="PROSITE-ProRule" id="PRU00175"/>
    </source>
</evidence>
<comment type="caution">
    <text evidence="3">The sequence shown here is derived from an EMBL/GenBank/DDBJ whole genome shotgun (WGS) entry which is preliminary data.</text>
</comment>
<evidence type="ECO:0000313" key="3">
    <source>
        <dbReference type="EMBL" id="CAG8794179.1"/>
    </source>
</evidence>
<dbReference type="PROSITE" id="PS50089">
    <property type="entry name" value="ZF_RING_2"/>
    <property type="match status" value="1"/>
</dbReference>
<feature type="domain" description="RING-type" evidence="2">
    <location>
        <begin position="409"/>
        <end position="449"/>
    </location>
</feature>